<reference evidence="2 3" key="1">
    <citation type="journal article" date="2019" name="Appl. Microbiol. Biotechnol.">
        <title>Uncovering carbohydrate metabolism through a genotype-phenotype association study of 56 lactic acid bacteria genomes.</title>
        <authorList>
            <person name="Buron-Moles G."/>
            <person name="Chailyan A."/>
            <person name="Dolejs I."/>
            <person name="Forster J."/>
            <person name="Miks M.H."/>
        </authorList>
    </citation>
    <scope>NUCLEOTIDE SEQUENCE [LARGE SCALE GENOMIC DNA]</scope>
    <source>
        <strain evidence="2 3">ATCC 49373</strain>
    </source>
</reference>
<dbReference type="EMBL" id="PUFO01000043">
    <property type="protein sequence ID" value="TDG78358.1"/>
    <property type="molecule type" value="Genomic_DNA"/>
</dbReference>
<keyword evidence="1" id="KW-0812">Transmembrane</keyword>
<sequence>MTLNKHIIYELKHVCLLVLGLLIMSASVALAKIATLGTSPISSVPNVLSMLVPLTIGQTTILFMILIILLEWVVLRKDFGWMNLIQPLPSILFGAMIDWFVNQFSFLQPSVYWEQMGLTLISVVLLATGVFFEVNSRTLMMAGEGIAAALAFRFKKPFGTIKVRVDISMVIAAVILSLVFAHGLIGVREGTVISALLTGRIVDWFEEHLTKFTKWVQN</sequence>
<dbReference type="RefSeq" id="WP_010619064.1">
    <property type="nucleotide sequence ID" value="NZ_PUFO01000043.1"/>
</dbReference>
<feature type="transmembrane region" description="Helical" evidence="1">
    <location>
        <begin position="81"/>
        <end position="100"/>
    </location>
</feature>
<evidence type="ECO:0000256" key="1">
    <source>
        <dbReference type="SAM" id="Phobius"/>
    </source>
</evidence>
<name>A0A4R5NP58_9LACO</name>
<accession>A0A4R5NP58</accession>
<dbReference type="Proteomes" id="UP000294854">
    <property type="component" value="Unassembled WGS sequence"/>
</dbReference>
<dbReference type="AlphaFoldDB" id="A0A4R5NP58"/>
<dbReference type="STRING" id="1122149.FD44_GL000939"/>
<dbReference type="PANTHER" id="PTHR40078">
    <property type="entry name" value="INTEGRAL MEMBRANE PROTEIN-RELATED"/>
    <property type="match status" value="1"/>
</dbReference>
<keyword evidence="1" id="KW-0472">Membrane</keyword>
<keyword evidence="3" id="KW-1185">Reference proteome</keyword>
<dbReference type="PANTHER" id="PTHR40078:SF1">
    <property type="entry name" value="INTEGRAL MEMBRANE PROTEIN"/>
    <property type="match status" value="1"/>
</dbReference>
<evidence type="ECO:0008006" key="4">
    <source>
        <dbReference type="Google" id="ProtNLM"/>
    </source>
</evidence>
<dbReference type="Pfam" id="PF19700">
    <property type="entry name" value="DUF6198"/>
    <property type="match status" value="1"/>
</dbReference>
<proteinExistence type="predicted"/>
<evidence type="ECO:0000313" key="2">
    <source>
        <dbReference type="EMBL" id="TDG78358.1"/>
    </source>
</evidence>
<keyword evidence="1" id="KW-1133">Transmembrane helix</keyword>
<comment type="caution">
    <text evidence="2">The sequence shown here is derived from an EMBL/GenBank/DDBJ whole genome shotgun (WGS) entry which is preliminary data.</text>
</comment>
<evidence type="ECO:0000313" key="3">
    <source>
        <dbReference type="Proteomes" id="UP000294854"/>
    </source>
</evidence>
<organism evidence="2 3">
    <name type="scientific">Secundilactobacillus malefermentans</name>
    <dbReference type="NCBI Taxonomy" id="176292"/>
    <lineage>
        <taxon>Bacteria</taxon>
        <taxon>Bacillati</taxon>
        <taxon>Bacillota</taxon>
        <taxon>Bacilli</taxon>
        <taxon>Lactobacillales</taxon>
        <taxon>Lactobacillaceae</taxon>
        <taxon>Secundilactobacillus</taxon>
    </lineage>
</organism>
<gene>
    <name evidence="2" type="ORF">C5L31_000109</name>
</gene>
<feature type="transmembrane region" description="Helical" evidence="1">
    <location>
        <begin position="47"/>
        <end position="69"/>
    </location>
</feature>
<feature type="transmembrane region" description="Helical" evidence="1">
    <location>
        <begin position="112"/>
        <end position="132"/>
    </location>
</feature>
<feature type="transmembrane region" description="Helical" evidence="1">
    <location>
        <begin position="163"/>
        <end position="185"/>
    </location>
</feature>
<protein>
    <recommendedName>
        <fullName evidence="4">YitT family protein</fullName>
    </recommendedName>
</protein>
<dbReference type="InterPro" id="IPR038750">
    <property type="entry name" value="YczE/YyaS-like"/>
</dbReference>